<organism evidence="3 4">
    <name type="scientific">Fusarium flagelliforme</name>
    <dbReference type="NCBI Taxonomy" id="2675880"/>
    <lineage>
        <taxon>Eukaryota</taxon>
        <taxon>Fungi</taxon>
        <taxon>Dikarya</taxon>
        <taxon>Ascomycota</taxon>
        <taxon>Pezizomycotina</taxon>
        <taxon>Sordariomycetes</taxon>
        <taxon>Hypocreomycetidae</taxon>
        <taxon>Hypocreales</taxon>
        <taxon>Nectriaceae</taxon>
        <taxon>Fusarium</taxon>
        <taxon>Fusarium incarnatum-equiseti species complex</taxon>
    </lineage>
</organism>
<feature type="compositionally biased region" description="Polar residues" evidence="1">
    <location>
        <begin position="75"/>
        <end position="94"/>
    </location>
</feature>
<dbReference type="AlphaFoldDB" id="A0A395MQT3"/>
<feature type="region of interest" description="Disordered" evidence="1">
    <location>
        <begin position="75"/>
        <end position="96"/>
    </location>
</feature>
<name>A0A395MQT3_9HYPO</name>
<evidence type="ECO:0000313" key="4">
    <source>
        <dbReference type="Proteomes" id="UP000265631"/>
    </source>
</evidence>
<accession>A0A395MQT3</accession>
<sequence>MIPKTLIFAFMASCFVSSSVASPCKASSTSTEVSSSTTIETASTTTQSEGAIETSTAFQDTTTQVSLETDLVTATSTLSEEATPTSDASSTTQPPTVPNISIDCAVDQDCDAALGQGIYACIDLLCQKTATAP</sequence>
<dbReference type="Proteomes" id="UP000265631">
    <property type="component" value="Unassembled WGS sequence"/>
</dbReference>
<dbReference type="EMBL" id="PXXK01000176">
    <property type="protein sequence ID" value="RFN49489.1"/>
    <property type="molecule type" value="Genomic_DNA"/>
</dbReference>
<proteinExistence type="predicted"/>
<evidence type="ECO:0000313" key="3">
    <source>
        <dbReference type="EMBL" id="RFN49489.1"/>
    </source>
</evidence>
<feature type="chain" id="PRO_5017472130" evidence="2">
    <location>
        <begin position="22"/>
        <end position="133"/>
    </location>
</feature>
<dbReference type="OrthoDB" id="5106735at2759"/>
<keyword evidence="4" id="KW-1185">Reference proteome</keyword>
<gene>
    <name evidence="3" type="ORF">FIE12Z_6279</name>
</gene>
<evidence type="ECO:0000256" key="2">
    <source>
        <dbReference type="SAM" id="SignalP"/>
    </source>
</evidence>
<keyword evidence="2" id="KW-0732">Signal</keyword>
<evidence type="ECO:0000256" key="1">
    <source>
        <dbReference type="SAM" id="MobiDB-lite"/>
    </source>
</evidence>
<feature type="signal peptide" evidence="2">
    <location>
        <begin position="1"/>
        <end position="21"/>
    </location>
</feature>
<reference evidence="3 4" key="1">
    <citation type="journal article" date="2018" name="PLoS Pathog.">
        <title>Evolution of structural diversity of trichothecenes, a family of toxins produced by plant pathogenic and entomopathogenic fungi.</title>
        <authorList>
            <person name="Proctor R.H."/>
            <person name="McCormick S.P."/>
            <person name="Kim H.S."/>
            <person name="Cardoza R.E."/>
            <person name="Stanley A.M."/>
            <person name="Lindo L."/>
            <person name="Kelly A."/>
            <person name="Brown D.W."/>
            <person name="Lee T."/>
            <person name="Vaughan M.M."/>
            <person name="Alexander N.J."/>
            <person name="Busman M."/>
            <person name="Gutierrez S."/>
        </authorList>
    </citation>
    <scope>NUCLEOTIDE SEQUENCE [LARGE SCALE GENOMIC DNA]</scope>
    <source>
        <strain evidence="3 4">NRRL 13405</strain>
    </source>
</reference>
<protein>
    <submittedName>
        <fullName evidence="3">Uncharacterized protein</fullName>
    </submittedName>
</protein>
<comment type="caution">
    <text evidence="3">The sequence shown here is derived from an EMBL/GenBank/DDBJ whole genome shotgun (WGS) entry which is preliminary data.</text>
</comment>